<evidence type="ECO:0000256" key="6">
    <source>
        <dbReference type="ARBA" id="ARBA00022807"/>
    </source>
</evidence>
<comment type="caution">
    <text evidence="9">The sequence shown here is derived from an EMBL/GenBank/DDBJ whole genome shotgun (WGS) entry which is preliminary data.</text>
</comment>
<evidence type="ECO:0000256" key="2">
    <source>
        <dbReference type="ARBA" id="ARBA00012759"/>
    </source>
</evidence>
<feature type="compositionally biased region" description="Polar residues" evidence="7">
    <location>
        <begin position="741"/>
        <end position="751"/>
    </location>
</feature>
<keyword evidence="4" id="KW-0833">Ubl conjugation pathway</keyword>
<reference evidence="9" key="1">
    <citation type="submission" date="2023-06" db="EMBL/GenBank/DDBJ databases">
        <title>Genome-scale phylogeny and comparative genomics of the fungal order Sordariales.</title>
        <authorList>
            <consortium name="Lawrence Berkeley National Laboratory"/>
            <person name="Hensen N."/>
            <person name="Bonometti L."/>
            <person name="Westerberg I."/>
            <person name="Brannstrom I.O."/>
            <person name="Guillou S."/>
            <person name="Cros-Aarteil S."/>
            <person name="Calhoun S."/>
            <person name="Haridas S."/>
            <person name="Kuo A."/>
            <person name="Mondo S."/>
            <person name="Pangilinan J."/>
            <person name="Riley R."/>
            <person name="Labutti K."/>
            <person name="Andreopoulos B."/>
            <person name="Lipzen A."/>
            <person name="Chen C."/>
            <person name="Yanf M."/>
            <person name="Daum C."/>
            <person name="Ng V."/>
            <person name="Clum A."/>
            <person name="Steindorff A."/>
            <person name="Ohm R."/>
            <person name="Martin F."/>
            <person name="Silar P."/>
            <person name="Natvig D."/>
            <person name="Lalanne C."/>
            <person name="Gautier V."/>
            <person name="Ament-Velasquez S.L."/>
            <person name="Kruys A."/>
            <person name="Hutchinson M.I."/>
            <person name="Powell A.J."/>
            <person name="Barry K."/>
            <person name="Miller A.N."/>
            <person name="Grigoriev I.V."/>
            <person name="Debuchy R."/>
            <person name="Gladieux P."/>
            <person name="Thoren M.H."/>
            <person name="Johannesson H."/>
        </authorList>
    </citation>
    <scope>NUCLEOTIDE SEQUENCE</scope>
    <source>
        <strain evidence="9">CBS 540.89</strain>
    </source>
</reference>
<dbReference type="Gene3D" id="3.90.70.10">
    <property type="entry name" value="Cysteine proteinases"/>
    <property type="match status" value="2"/>
</dbReference>
<name>A0AA40DYU6_9PEZI</name>
<dbReference type="Proteomes" id="UP001172159">
    <property type="component" value="Unassembled WGS sequence"/>
</dbReference>
<feature type="domain" description="USP" evidence="8">
    <location>
        <begin position="595"/>
        <end position="1170"/>
    </location>
</feature>
<evidence type="ECO:0000256" key="1">
    <source>
        <dbReference type="ARBA" id="ARBA00000707"/>
    </source>
</evidence>
<evidence type="ECO:0000313" key="9">
    <source>
        <dbReference type="EMBL" id="KAK0721534.1"/>
    </source>
</evidence>
<dbReference type="InterPro" id="IPR038765">
    <property type="entry name" value="Papain-like_cys_pep_sf"/>
</dbReference>
<feature type="compositionally biased region" description="Basic and acidic residues" evidence="7">
    <location>
        <begin position="729"/>
        <end position="740"/>
    </location>
</feature>
<dbReference type="InterPro" id="IPR018200">
    <property type="entry name" value="USP_CS"/>
</dbReference>
<feature type="region of interest" description="Disordered" evidence="7">
    <location>
        <begin position="688"/>
        <end position="804"/>
    </location>
</feature>
<dbReference type="AlphaFoldDB" id="A0AA40DYU6"/>
<comment type="catalytic activity">
    <reaction evidence="1">
        <text>Thiol-dependent hydrolysis of ester, thioester, amide, peptide and isopeptide bonds formed by the C-terminal Gly of ubiquitin (a 76-residue protein attached to proteins as an intracellular targeting signal).</text>
        <dbReference type="EC" id="3.4.19.12"/>
    </reaction>
</comment>
<gene>
    <name evidence="9" type="ORF">B0T21DRAFT_54104</name>
</gene>
<evidence type="ECO:0000256" key="4">
    <source>
        <dbReference type="ARBA" id="ARBA00022786"/>
    </source>
</evidence>
<dbReference type="InterPro" id="IPR044635">
    <property type="entry name" value="UBP14-like"/>
</dbReference>
<protein>
    <recommendedName>
        <fullName evidence="2">ubiquitinyl hydrolase 1</fullName>
        <ecNumber evidence="2">3.4.19.12</ecNumber>
    </recommendedName>
</protein>
<dbReference type="PANTHER" id="PTHR43982:SF6">
    <property type="entry name" value="UBIQUITIN CARBOXYL-TERMINAL HYDROLASE 2-RELATED"/>
    <property type="match status" value="1"/>
</dbReference>
<dbReference type="GO" id="GO:0061136">
    <property type="term" value="P:regulation of proteasomal protein catabolic process"/>
    <property type="evidence" value="ECO:0007669"/>
    <property type="project" value="TreeGrafter"/>
</dbReference>
<dbReference type="EC" id="3.4.19.12" evidence="2"/>
<dbReference type="EMBL" id="JAUKTV010000012">
    <property type="protein sequence ID" value="KAK0721534.1"/>
    <property type="molecule type" value="Genomic_DNA"/>
</dbReference>
<organism evidence="9 10">
    <name type="scientific">Apiosordaria backusii</name>
    <dbReference type="NCBI Taxonomy" id="314023"/>
    <lineage>
        <taxon>Eukaryota</taxon>
        <taxon>Fungi</taxon>
        <taxon>Dikarya</taxon>
        <taxon>Ascomycota</taxon>
        <taxon>Pezizomycotina</taxon>
        <taxon>Sordariomycetes</taxon>
        <taxon>Sordariomycetidae</taxon>
        <taxon>Sordariales</taxon>
        <taxon>Lasiosphaeriaceae</taxon>
        <taxon>Apiosordaria</taxon>
    </lineage>
</organism>
<dbReference type="GO" id="GO:0043161">
    <property type="term" value="P:proteasome-mediated ubiquitin-dependent protein catabolic process"/>
    <property type="evidence" value="ECO:0007669"/>
    <property type="project" value="InterPro"/>
</dbReference>
<sequence>MPVIPALEAHNTGGRLATRLIEDWYHGILQHADKSDPRTQSCYHLRGNRPAPAGVSDDHDLITVPSQTNKFGDQSVISCFCRHCRYHFALTWPSKPPVTGPDHLQHHLVIVGITDESFGEGRGKDVLGPRWDKRLFPLVRHTIYQCSSCDFSIRLDVTAPRLDNKWIDIVTDESRAKRNLKMAMKEDPARFRDMTQEKLAKLETGALLTLNMYITNIMSSDPSTPETSKPEKTTEKKISERNKTFMVQFGPACEELFLYLGFKKRQEVDEAFYISPREPPKEGGKTDLYSERAFFEDVKSEIQSVIDQKLPHHVQPHSSARHDLETALGCADVTKLDPGYLKEEQKHYFCLLGASLSSTDATLKWAYERQIAVDPDHKRYYVEALSQSAFSRGEELQMFAIAEQESAPASSKTPQETSEYDKDWDWFSLSRETDRTSDKIVQRYHEYRDREPPNRHLHREHLARIGRDLGQQDLIDMAGKDMDDEEAYNVLGVLLGMTLTPDTELDFIANAAANSVNEGQSDLAVVVAAMDVIGMKNMYQAGSTEYAEFEKICGALTARLHQYNATGKLPPPHFIEEASGSAVENSSDGDLTLPAGLGNLRNTCYLNSILQYLYTVDVIRDLLKKLDLDTLEGTTEKMKEILGGAKDDDRNETWLGHEFARELETLFQEMEESTSVHVLPRQRLANAALASAKKPPPSTVTESKNTESKATASKSTESKDVPPPLPPRNGEEVASVEHVETASTSSSQTLIGESTPATAGTTGTEGMEGVEVTKETAGTAGTTEDATGGSTEDTKTGTGGTAETKSTWTVELLAERLDNQTIRGTDQQDVDEAMGNILEHLQAAVKLAVARLEDGEEKISDPIAEHFYTYFVNTRKKRNEVTWGTKDDNNRFVMAYPHVKKGVKRDLYQAIGHGLDVQLTEGKENEDSWMHFTAIKKPADILHVLIPRNTGGGKNENPVKLNDPFYLDHFMEVEDTKEDRFRMKARLWAINRRLEELRAGKSETEQQPVETDAVLVEEDMDRFLGVDLRVDTDGDYELVDVDEVTGGSVTASANANANNPKGITVTPERLREFSDWLRVEEANEEEQLRREREAILADGRLQKLEYRLHAVFCHRGGANAGHYWVWIRDFERGVWRKYNDATVTVSTEEEFRREVGDDAEEPCLAAYVRAGRERGLVSVPLRKGVEKEAVEAKVRELMSRQKGEDVEMGDVRSRGSADW</sequence>
<accession>A0AA40DYU6</accession>
<dbReference type="GO" id="GO:0016579">
    <property type="term" value="P:protein deubiquitination"/>
    <property type="evidence" value="ECO:0007669"/>
    <property type="project" value="InterPro"/>
</dbReference>
<evidence type="ECO:0000259" key="8">
    <source>
        <dbReference type="PROSITE" id="PS50235"/>
    </source>
</evidence>
<evidence type="ECO:0000313" key="10">
    <source>
        <dbReference type="Proteomes" id="UP001172159"/>
    </source>
</evidence>
<keyword evidence="6" id="KW-0788">Thiol protease</keyword>
<keyword evidence="10" id="KW-1185">Reference proteome</keyword>
<dbReference type="InterPro" id="IPR028889">
    <property type="entry name" value="USP"/>
</dbReference>
<dbReference type="GO" id="GO:0070628">
    <property type="term" value="F:proteasome binding"/>
    <property type="evidence" value="ECO:0007669"/>
    <property type="project" value="TreeGrafter"/>
</dbReference>
<dbReference type="PROSITE" id="PS00973">
    <property type="entry name" value="USP_2"/>
    <property type="match status" value="1"/>
</dbReference>
<evidence type="ECO:0000256" key="7">
    <source>
        <dbReference type="SAM" id="MobiDB-lite"/>
    </source>
</evidence>
<dbReference type="PANTHER" id="PTHR43982">
    <property type="entry name" value="UBIQUITIN CARBOXYL-TERMINAL HYDROLASE"/>
    <property type="match status" value="1"/>
</dbReference>
<keyword evidence="5" id="KW-0378">Hydrolase</keyword>
<dbReference type="InterPro" id="IPR001394">
    <property type="entry name" value="Peptidase_C19_UCH"/>
</dbReference>
<feature type="compositionally biased region" description="Low complexity" evidence="7">
    <location>
        <begin position="752"/>
        <end position="791"/>
    </location>
</feature>
<evidence type="ECO:0000256" key="3">
    <source>
        <dbReference type="ARBA" id="ARBA00022670"/>
    </source>
</evidence>
<dbReference type="GO" id="GO:0004843">
    <property type="term" value="F:cysteine-type deubiquitinase activity"/>
    <property type="evidence" value="ECO:0007669"/>
    <property type="project" value="UniProtKB-EC"/>
</dbReference>
<dbReference type="SUPFAM" id="SSF54001">
    <property type="entry name" value="Cysteine proteinases"/>
    <property type="match status" value="1"/>
</dbReference>
<keyword evidence="3" id="KW-0645">Protease</keyword>
<dbReference type="Pfam" id="PF00443">
    <property type="entry name" value="UCH"/>
    <property type="match status" value="1"/>
</dbReference>
<evidence type="ECO:0000256" key="5">
    <source>
        <dbReference type="ARBA" id="ARBA00022801"/>
    </source>
</evidence>
<dbReference type="PROSITE" id="PS50235">
    <property type="entry name" value="USP_3"/>
    <property type="match status" value="1"/>
</dbReference>
<proteinExistence type="predicted"/>